<dbReference type="InterPro" id="IPR036388">
    <property type="entry name" value="WH-like_DNA-bd_sf"/>
</dbReference>
<evidence type="ECO:0000313" key="1">
    <source>
        <dbReference type="EMBL" id="GAI87054.1"/>
    </source>
</evidence>
<evidence type="ECO:0008006" key="2">
    <source>
        <dbReference type="Google" id="ProtNLM"/>
    </source>
</evidence>
<name>X1U445_9ZZZZ</name>
<proteinExistence type="predicted"/>
<accession>X1U445</accession>
<dbReference type="AlphaFoldDB" id="X1U445"/>
<organism evidence="1">
    <name type="scientific">marine sediment metagenome</name>
    <dbReference type="NCBI Taxonomy" id="412755"/>
    <lineage>
        <taxon>unclassified sequences</taxon>
        <taxon>metagenomes</taxon>
        <taxon>ecological metagenomes</taxon>
    </lineage>
</organism>
<gene>
    <name evidence="1" type="ORF">S12H4_17815</name>
</gene>
<reference evidence="1" key="1">
    <citation type="journal article" date="2014" name="Front. Microbiol.">
        <title>High frequency of phylogenetically diverse reductive dehalogenase-homologous genes in deep subseafloor sedimentary metagenomes.</title>
        <authorList>
            <person name="Kawai M."/>
            <person name="Futagami T."/>
            <person name="Toyoda A."/>
            <person name="Takaki Y."/>
            <person name="Nishi S."/>
            <person name="Hori S."/>
            <person name="Arai W."/>
            <person name="Tsubouchi T."/>
            <person name="Morono Y."/>
            <person name="Uchiyama I."/>
            <person name="Ito T."/>
            <person name="Fujiyama A."/>
            <person name="Inagaki F."/>
            <person name="Takami H."/>
        </authorList>
    </citation>
    <scope>NUCLEOTIDE SEQUENCE</scope>
    <source>
        <strain evidence="1">Expedition CK06-06</strain>
    </source>
</reference>
<protein>
    <recommendedName>
        <fullName evidence="2">Helix-turn-helix domain-containing protein</fullName>
    </recommendedName>
</protein>
<feature type="non-terminal residue" evidence="1">
    <location>
        <position position="198"/>
    </location>
</feature>
<comment type="caution">
    <text evidence="1">The sequence shown here is derived from an EMBL/GenBank/DDBJ whole genome shotgun (WGS) entry which is preliminary data.</text>
</comment>
<dbReference type="Pfam" id="PF13730">
    <property type="entry name" value="HTH_36"/>
    <property type="match status" value="1"/>
</dbReference>
<sequence>MLGTLSAYVGKDGYAYPSIEQLALEMRLNVRQVRRLIGKLKRAEAISVEYTEEGNRYRMRGFQNSKTFIYVWPVWITRLGLSVNEACVLGYVYYRCNGKPETWFSLAEAAEALGLCPRTIEMCLAVLAAWEFIEIRPGRKSRGRTNRYQLGSFGRLASWENYEHVPAQKCPPMINTYPTDSYSYANSVRNSPKISQSG</sequence>
<dbReference type="Gene3D" id="1.10.10.10">
    <property type="entry name" value="Winged helix-like DNA-binding domain superfamily/Winged helix DNA-binding domain"/>
    <property type="match status" value="2"/>
</dbReference>
<dbReference type="EMBL" id="BARW01008745">
    <property type="protein sequence ID" value="GAI87054.1"/>
    <property type="molecule type" value="Genomic_DNA"/>
</dbReference>